<evidence type="ECO:0000256" key="1">
    <source>
        <dbReference type="ARBA" id="ARBA00004613"/>
    </source>
</evidence>
<reference evidence="5" key="2">
    <citation type="submission" date="2025-09" db="UniProtKB">
        <authorList>
            <consortium name="Ensembl"/>
        </authorList>
    </citation>
    <scope>IDENTIFICATION</scope>
</reference>
<reference evidence="5" key="1">
    <citation type="submission" date="2025-08" db="UniProtKB">
        <authorList>
            <consortium name="Ensembl"/>
        </authorList>
    </citation>
    <scope>IDENTIFICATION</scope>
</reference>
<dbReference type="GeneTree" id="ENSGT00730000114327"/>
<comment type="subcellular location">
    <subcellularLocation>
        <location evidence="1">Secreted</location>
    </subcellularLocation>
</comment>
<evidence type="ECO:0000256" key="3">
    <source>
        <dbReference type="SAM" id="MobiDB-lite"/>
    </source>
</evidence>
<dbReference type="PANTHER" id="PTHR20914">
    <property type="entry name" value="LY6/PLAUR DOMAIN-CONTAINING PROTEIN 8"/>
    <property type="match status" value="1"/>
</dbReference>
<dbReference type="GO" id="GO:0005576">
    <property type="term" value="C:extracellular region"/>
    <property type="evidence" value="ECO:0007669"/>
    <property type="project" value="UniProtKB-SubCell"/>
</dbReference>
<dbReference type="InterPro" id="IPR050918">
    <property type="entry name" value="CNF-like_PLA2_Inhibitor"/>
</dbReference>
<sequence>QSAWKIQRQIYKACAPSSLCPNTGNQTFSVNLGFSSAIASAQCCNSDDCNSETLPYPRPQPCNHRQCFVCDPSSSKCDFIVQCSGEETNCFTASVKTGSTTFPVQGCMTPNTCAATKSLGRLPFMEDVGSISNGPSCCKTNKCNSPENPPPGVTTAPTTTITAAPTTATTAPTTTPATTGNSKTF</sequence>
<dbReference type="Gene3D" id="2.10.60.10">
    <property type="entry name" value="CD59"/>
    <property type="match status" value="2"/>
</dbReference>
<dbReference type="STRING" id="37003.ENSKMAP00000004598"/>
<feature type="compositionally biased region" description="Low complexity" evidence="3">
    <location>
        <begin position="154"/>
        <end position="179"/>
    </location>
</feature>
<evidence type="ECO:0000313" key="6">
    <source>
        <dbReference type="Proteomes" id="UP000264800"/>
    </source>
</evidence>
<dbReference type="Proteomes" id="UP000264800">
    <property type="component" value="Unplaced"/>
</dbReference>
<feature type="domain" description="UPAR/Ly6" evidence="4">
    <location>
        <begin position="64"/>
        <end position="146"/>
    </location>
</feature>
<evidence type="ECO:0000256" key="2">
    <source>
        <dbReference type="ARBA" id="ARBA00022525"/>
    </source>
</evidence>
<protein>
    <recommendedName>
        <fullName evidence="4">UPAR/Ly6 domain-containing protein</fullName>
    </recommendedName>
</protein>
<evidence type="ECO:0000313" key="5">
    <source>
        <dbReference type="Ensembl" id="ENSKMAP00000004598.1"/>
    </source>
</evidence>
<dbReference type="Pfam" id="PF00021">
    <property type="entry name" value="UPAR_LY6"/>
    <property type="match status" value="2"/>
</dbReference>
<dbReference type="AlphaFoldDB" id="A0A3Q2ZLG9"/>
<dbReference type="InterPro" id="IPR045860">
    <property type="entry name" value="Snake_toxin-like_sf"/>
</dbReference>
<dbReference type="PANTHER" id="PTHR20914:SF9">
    <property type="entry name" value="COILED, ISOFORM A"/>
    <property type="match status" value="1"/>
</dbReference>
<organism evidence="5 6">
    <name type="scientific">Kryptolebias marmoratus</name>
    <name type="common">Mangrove killifish</name>
    <name type="synonym">Rivulus marmoratus</name>
    <dbReference type="NCBI Taxonomy" id="37003"/>
    <lineage>
        <taxon>Eukaryota</taxon>
        <taxon>Metazoa</taxon>
        <taxon>Chordata</taxon>
        <taxon>Craniata</taxon>
        <taxon>Vertebrata</taxon>
        <taxon>Euteleostomi</taxon>
        <taxon>Actinopterygii</taxon>
        <taxon>Neopterygii</taxon>
        <taxon>Teleostei</taxon>
        <taxon>Neoteleostei</taxon>
        <taxon>Acanthomorphata</taxon>
        <taxon>Ovalentaria</taxon>
        <taxon>Atherinomorphae</taxon>
        <taxon>Cyprinodontiformes</taxon>
        <taxon>Rivulidae</taxon>
        <taxon>Kryptolebias</taxon>
    </lineage>
</organism>
<dbReference type="Ensembl" id="ENSKMAT00000004683.1">
    <property type="protein sequence ID" value="ENSKMAP00000004598.1"/>
    <property type="gene ID" value="ENSKMAG00000003500.1"/>
</dbReference>
<keyword evidence="2" id="KW-0964">Secreted</keyword>
<dbReference type="InterPro" id="IPR016054">
    <property type="entry name" value="LY6_UPA_recep-like"/>
</dbReference>
<keyword evidence="6" id="KW-1185">Reference proteome</keyword>
<evidence type="ECO:0000259" key="4">
    <source>
        <dbReference type="Pfam" id="PF00021"/>
    </source>
</evidence>
<name>A0A3Q2ZLG9_KRYMA</name>
<dbReference type="OMA" id="GEESQCF"/>
<dbReference type="SUPFAM" id="SSF57302">
    <property type="entry name" value="Snake toxin-like"/>
    <property type="match status" value="1"/>
</dbReference>
<feature type="region of interest" description="Disordered" evidence="3">
    <location>
        <begin position="145"/>
        <end position="185"/>
    </location>
</feature>
<proteinExistence type="predicted"/>
<accession>A0A3Q2ZLG9</accession>
<feature type="domain" description="UPAR/Ly6" evidence="4">
    <location>
        <begin position="8"/>
        <end position="51"/>
    </location>
</feature>